<proteinExistence type="predicted"/>
<keyword evidence="2" id="KW-1185">Reference proteome</keyword>
<comment type="caution">
    <text evidence="1">The sequence shown here is derived from an EMBL/GenBank/DDBJ whole genome shotgun (WGS) entry which is preliminary data.</text>
</comment>
<evidence type="ECO:0000313" key="2">
    <source>
        <dbReference type="Proteomes" id="UP000524492"/>
    </source>
</evidence>
<reference evidence="1 2" key="1">
    <citation type="submission" date="2020-08" db="EMBL/GenBank/DDBJ databases">
        <title>Genomic Encyclopedia of Type Strains, Phase IV (KMG-V): Genome sequencing to study the core and pangenomes of soil and plant-associated prokaryotes.</title>
        <authorList>
            <person name="Whitman W."/>
        </authorList>
    </citation>
    <scope>NUCLEOTIDE SEQUENCE [LARGE SCALE GENOMIC DNA]</scope>
    <source>
        <strain evidence="1 2">SEMIA 4074</strain>
    </source>
</reference>
<gene>
    <name evidence="1" type="ORF">GGD53_000129</name>
</gene>
<dbReference type="EMBL" id="JACIFV010000001">
    <property type="protein sequence ID" value="MBB4190013.1"/>
    <property type="molecule type" value="Genomic_DNA"/>
</dbReference>
<dbReference type="AlphaFoldDB" id="A0A7W6MC60"/>
<accession>A0A7W6MC60</accession>
<name>A0A7W6MC60_9HYPH</name>
<evidence type="ECO:0000313" key="1">
    <source>
        <dbReference type="EMBL" id="MBB4190013.1"/>
    </source>
</evidence>
<protein>
    <submittedName>
        <fullName evidence="1">Uncharacterized protein</fullName>
    </submittedName>
</protein>
<organism evidence="1 2">
    <name type="scientific">Rhizobium aethiopicum</name>
    <dbReference type="NCBI Taxonomy" id="1138170"/>
    <lineage>
        <taxon>Bacteria</taxon>
        <taxon>Pseudomonadati</taxon>
        <taxon>Pseudomonadota</taxon>
        <taxon>Alphaproteobacteria</taxon>
        <taxon>Hyphomicrobiales</taxon>
        <taxon>Rhizobiaceae</taxon>
        <taxon>Rhizobium/Agrobacterium group</taxon>
        <taxon>Rhizobium</taxon>
    </lineage>
</organism>
<sequence>MPHFADKSSILSRVIHLEARSYLEEAIKCHEVEAYRASVTMMCCAVFYDVRLKAYGLASYDPWFDRFSKHVEHMREKQDSFESNVMEKVRSSRLFKEEQKSYLDRIWKSRNDAAHPTKVTVSEHLSEDFIRTGVDLFLADKALLGDPGVDVILEQLENVDMFPHEFSTRDVSVARDLLQDVLIGGAYFKLAEKIVSKLKSEPDARFQQNAIRFLKAMALMQTPDSISAITTALIQRRTPEAAETWHLEIIALSPEMLKAAGSASKNGLDVSLAAMCRSFDDSDPSHIRKMQDLLEQVMSKIDAVRLHADFPSFLDALLSFVWCQPAVVNCLVAGGGMRVFASYELHKRLAEPVDAGRFVRYLKYRGFENQLADALSDDEAFTILAQIACAAVNRDPDCNRILDADFADLPSLRAKAIKLAIENPDEAENILGSYNGHWDLAMMKEALDVGAAMDA</sequence>
<dbReference type="Proteomes" id="UP000524492">
    <property type="component" value="Unassembled WGS sequence"/>
</dbReference>
<dbReference type="RefSeq" id="WP_184452699.1">
    <property type="nucleotide sequence ID" value="NZ_JACIFV010000001.1"/>
</dbReference>